<name>A0AA35CNG3_9FIRM</name>
<keyword evidence="3 6" id="KW-0378">Hydrolase</keyword>
<protein>
    <submittedName>
        <fullName evidence="6">MBL fold hydrolase</fullName>
    </submittedName>
</protein>
<dbReference type="AlphaFoldDB" id="A0AA35CNG3"/>
<evidence type="ECO:0000313" key="6">
    <source>
        <dbReference type="EMBL" id="BDG62362.1"/>
    </source>
</evidence>
<evidence type="ECO:0000256" key="3">
    <source>
        <dbReference type="ARBA" id="ARBA00022801"/>
    </source>
</evidence>
<evidence type="ECO:0000313" key="7">
    <source>
        <dbReference type="Proteomes" id="UP001163687"/>
    </source>
</evidence>
<evidence type="ECO:0000256" key="4">
    <source>
        <dbReference type="ARBA" id="ARBA00022833"/>
    </source>
</evidence>
<organism evidence="6 7">
    <name type="scientific">Caldinitratiruptor microaerophilus</name>
    <dbReference type="NCBI Taxonomy" id="671077"/>
    <lineage>
        <taxon>Bacteria</taxon>
        <taxon>Bacillati</taxon>
        <taxon>Bacillota</taxon>
        <taxon>Clostridia</taxon>
        <taxon>Eubacteriales</taxon>
        <taxon>Symbiobacteriaceae</taxon>
        <taxon>Caldinitratiruptor</taxon>
    </lineage>
</organism>
<accession>A0AA35CNG3</accession>
<gene>
    <name evidence="6" type="ORF">caldi_34520</name>
</gene>
<dbReference type="Proteomes" id="UP001163687">
    <property type="component" value="Chromosome"/>
</dbReference>
<dbReference type="InterPro" id="IPR051453">
    <property type="entry name" value="MBL_Glyoxalase_II"/>
</dbReference>
<dbReference type="InterPro" id="IPR036866">
    <property type="entry name" value="RibonucZ/Hydroxyglut_hydro"/>
</dbReference>
<proteinExistence type="predicted"/>
<evidence type="ECO:0000256" key="2">
    <source>
        <dbReference type="ARBA" id="ARBA00022723"/>
    </source>
</evidence>
<dbReference type="CDD" id="cd06262">
    <property type="entry name" value="metallo-hydrolase-like_MBL-fold"/>
    <property type="match status" value="1"/>
</dbReference>
<dbReference type="SMART" id="SM00849">
    <property type="entry name" value="Lactamase_B"/>
    <property type="match status" value="1"/>
</dbReference>
<keyword evidence="2" id="KW-0479">Metal-binding</keyword>
<dbReference type="Gene3D" id="3.60.15.10">
    <property type="entry name" value="Ribonuclease Z/Hydroxyacylglutathione hydrolase-like"/>
    <property type="match status" value="1"/>
</dbReference>
<dbReference type="Pfam" id="PF00753">
    <property type="entry name" value="Lactamase_B"/>
    <property type="match status" value="1"/>
</dbReference>
<sequence>MIRVLGFPLSVLRVNCYVLLDTGARRAVVIDPGLGVTPLLHVLQDVRVEAVLLTHGHFDHIAGVGTLRSLTGAPVHVHADDALLLGDPQLNLSLLPVLRVVAPDPDVTLRGGETLNFLGQTIEVLHTPGHSPGSVCYRLGDLLFTGDTLEAGKLGRTDLPGSDRQALARSLRERILPLPPSTRILPGHGMPTDLATELRTNPDLRAVARTAGVQPVASP</sequence>
<dbReference type="GO" id="GO:0016787">
    <property type="term" value="F:hydrolase activity"/>
    <property type="evidence" value="ECO:0007669"/>
    <property type="project" value="UniProtKB-KW"/>
</dbReference>
<keyword evidence="4" id="KW-0862">Zinc</keyword>
<dbReference type="InterPro" id="IPR001279">
    <property type="entry name" value="Metallo-B-lactamas"/>
</dbReference>
<reference evidence="6" key="1">
    <citation type="submission" date="2022-03" db="EMBL/GenBank/DDBJ databases">
        <title>Complete genome sequence of Caldinitratiruptor microaerophilus.</title>
        <authorList>
            <person name="Mukaiyama R."/>
            <person name="Nishiyama T."/>
            <person name="Ueda K."/>
        </authorList>
    </citation>
    <scope>NUCLEOTIDE SEQUENCE</scope>
    <source>
        <strain evidence="6">JCM 16183</strain>
    </source>
</reference>
<dbReference type="SUPFAM" id="SSF56281">
    <property type="entry name" value="Metallo-hydrolase/oxidoreductase"/>
    <property type="match status" value="1"/>
</dbReference>
<feature type="domain" description="Metallo-beta-lactamase" evidence="5">
    <location>
        <begin position="13"/>
        <end position="188"/>
    </location>
</feature>
<dbReference type="GO" id="GO:0046872">
    <property type="term" value="F:metal ion binding"/>
    <property type="evidence" value="ECO:0007669"/>
    <property type="project" value="UniProtKB-KW"/>
</dbReference>
<dbReference type="KEGG" id="cmic:caldi_34520"/>
<dbReference type="RefSeq" id="WP_264842950.1">
    <property type="nucleotide sequence ID" value="NZ_AP025628.1"/>
</dbReference>
<dbReference type="EMBL" id="AP025628">
    <property type="protein sequence ID" value="BDG62362.1"/>
    <property type="molecule type" value="Genomic_DNA"/>
</dbReference>
<dbReference type="PANTHER" id="PTHR46233:SF3">
    <property type="entry name" value="HYDROXYACYLGLUTATHIONE HYDROLASE GLOC"/>
    <property type="match status" value="1"/>
</dbReference>
<comment type="cofactor">
    <cofactor evidence="1">
        <name>Zn(2+)</name>
        <dbReference type="ChEBI" id="CHEBI:29105"/>
    </cofactor>
</comment>
<keyword evidence="7" id="KW-1185">Reference proteome</keyword>
<dbReference type="PANTHER" id="PTHR46233">
    <property type="entry name" value="HYDROXYACYLGLUTATHIONE HYDROLASE GLOC"/>
    <property type="match status" value="1"/>
</dbReference>
<evidence type="ECO:0000256" key="1">
    <source>
        <dbReference type="ARBA" id="ARBA00001947"/>
    </source>
</evidence>
<evidence type="ECO:0000259" key="5">
    <source>
        <dbReference type="SMART" id="SM00849"/>
    </source>
</evidence>